<dbReference type="AlphaFoldDB" id="A0AAN9NKW6"/>
<keyword evidence="1" id="KW-1133">Transmembrane helix</keyword>
<keyword evidence="1" id="KW-0472">Membrane</keyword>
<reference evidence="2 3" key="1">
    <citation type="submission" date="2024-01" db="EMBL/GenBank/DDBJ databases">
        <title>The genomes of 5 underutilized Papilionoideae crops provide insights into root nodulation and disease resistanc.</title>
        <authorList>
            <person name="Jiang F."/>
        </authorList>
    </citation>
    <scope>NUCLEOTIDE SEQUENCE [LARGE SCALE GENOMIC DNA]</scope>
    <source>
        <strain evidence="2">DUOXIRENSHENG_FW03</strain>
        <tissue evidence="2">Leaves</tissue>
    </source>
</reference>
<evidence type="ECO:0000313" key="2">
    <source>
        <dbReference type="EMBL" id="KAK7375194.1"/>
    </source>
</evidence>
<keyword evidence="3" id="KW-1185">Reference proteome</keyword>
<accession>A0AAN9NKW6</accession>
<gene>
    <name evidence="2" type="ORF">VNO78_35887</name>
</gene>
<organism evidence="2 3">
    <name type="scientific">Psophocarpus tetragonolobus</name>
    <name type="common">Winged bean</name>
    <name type="synonym">Dolichos tetragonolobus</name>
    <dbReference type="NCBI Taxonomy" id="3891"/>
    <lineage>
        <taxon>Eukaryota</taxon>
        <taxon>Viridiplantae</taxon>
        <taxon>Streptophyta</taxon>
        <taxon>Embryophyta</taxon>
        <taxon>Tracheophyta</taxon>
        <taxon>Spermatophyta</taxon>
        <taxon>Magnoliopsida</taxon>
        <taxon>eudicotyledons</taxon>
        <taxon>Gunneridae</taxon>
        <taxon>Pentapetalae</taxon>
        <taxon>rosids</taxon>
        <taxon>fabids</taxon>
        <taxon>Fabales</taxon>
        <taxon>Fabaceae</taxon>
        <taxon>Papilionoideae</taxon>
        <taxon>50 kb inversion clade</taxon>
        <taxon>NPAAA clade</taxon>
        <taxon>indigoferoid/millettioid clade</taxon>
        <taxon>Phaseoleae</taxon>
        <taxon>Psophocarpus</taxon>
    </lineage>
</organism>
<name>A0AAN9NKW6_PSOTE</name>
<dbReference type="Proteomes" id="UP001386955">
    <property type="component" value="Unassembled WGS sequence"/>
</dbReference>
<proteinExistence type="predicted"/>
<dbReference type="EMBL" id="JAYMYS010000066">
    <property type="protein sequence ID" value="KAK7375194.1"/>
    <property type="molecule type" value="Genomic_DNA"/>
</dbReference>
<evidence type="ECO:0000313" key="3">
    <source>
        <dbReference type="Proteomes" id="UP001386955"/>
    </source>
</evidence>
<feature type="transmembrane region" description="Helical" evidence="1">
    <location>
        <begin position="14"/>
        <end position="34"/>
    </location>
</feature>
<protein>
    <submittedName>
        <fullName evidence="2">Uncharacterized protein</fullName>
    </submittedName>
</protein>
<keyword evidence="1" id="KW-0812">Transmembrane</keyword>
<comment type="caution">
    <text evidence="2">The sequence shown here is derived from an EMBL/GenBank/DDBJ whole genome shotgun (WGS) entry which is preliminary data.</text>
</comment>
<evidence type="ECO:0000256" key="1">
    <source>
        <dbReference type="SAM" id="Phobius"/>
    </source>
</evidence>
<sequence>MFEKFDLGIILKQLWLFFNYEKVILASGFLIPIVREKNIYNSIRSASNVEVFGSNRVIFGPIVNKVKLRISNQL</sequence>